<sequence>MYIMFFFSFNRTQVIYTLNTKVDEHETYVSNLKQAFEQEKAALATNASARIDDLLQRVEKLSSIKTTQNSLYENKIHMLESERQNQANELLRVQQSAVEHEHELAEDFRAKISTLKQEINRIKQIYDDQLTNLKCGHKQALDQLHEKHQLEVEKLKVEMKHLFDVESEAQTKFFSQTIEDLKREHNDLLTKQRDQQLTQNELGQEYMKEKQQLEKRIQMFEDQIEQIQSKFQLEFTEQKHQLETKMNDYTKLQSEFDEYKLHYKTNSSNLTEIHEQFIKQKDECEQLKQKLDKTYGEMNSVKEKLHKQSTELDEKSKLIKEKEAFGRQLEGDLTSCRKELQLASDRLRHMQEDQHTQLTQSESTTNYLERRIHELDKTIHELTLEKQQIMVKYDRELTDLRETYENQVELCKKEMQNELHRLTEHQQQLITDEQTRGRTNLQAKEQELRQQFETEKNDLLAQWKAEINLNKSEQNEINQQLNQIKDSYMKQIDQLKARLEDTENKFSNIDKELAESQVSNKEYKKQIDKLQADLEKQLKSAQQFQIECDHLKKHCKELEIHSTTELKDKIDKLAMELNDKWSKKLKTDCEKIRKEITQQKDEEKQKALEELQRQKQNELLSTQNRIEELEQQIYQMKNEALTEQQKSKEDALVALQNANEDKRRAINEFQMRIQDLTTQIQRLEAKTKEDSLEQKLQLEKEHLNQINELKNRQLEDIRGQQLAYNTHLETVRADHERVLTLEIEKINVQHQSNLDQQRKELAKLHSSELEEKERGHVKELAAVRLQLDRALEIAKIKEREADLRIEDLTSDLTTKKNRIDSCLRDIRELESQIEQLHSEANLRSKELQRVRNEVQKEMKHREEKLRNQNDEKIRDLIKAHETEEKQLLEEFTKAHDLLKARITELQMNYNEAEERYRRRESRAEDLELISTLQQTIASYQEQLKKIHDEKKLLQMELVNRETNFNKVFTNAPSSSVGVLNPLAFNTKFVPRSSDGSVPSRLKSQSPRPTKLEPLVPNGEAPPDLTLKSNKPLLPKRFVK</sequence>
<name>A0A814K956_ADIRI</name>
<evidence type="ECO:0000313" key="7">
    <source>
        <dbReference type="Proteomes" id="UP000663828"/>
    </source>
</evidence>
<dbReference type="Proteomes" id="UP000663828">
    <property type="component" value="Unassembled WGS sequence"/>
</dbReference>
<feature type="coiled-coil region" evidence="2">
    <location>
        <begin position="270"/>
        <end position="304"/>
    </location>
</feature>
<dbReference type="Pfam" id="PF15665">
    <property type="entry name" value="FAM184"/>
    <property type="match status" value="1"/>
</dbReference>
<dbReference type="Proteomes" id="UP000663852">
    <property type="component" value="Unassembled WGS sequence"/>
</dbReference>
<protein>
    <recommendedName>
        <fullName evidence="4">Protein FAM184A/B N-terminal domain-containing protein</fullName>
    </recommendedName>
</protein>
<proteinExistence type="predicted"/>
<dbReference type="InterPro" id="IPR039478">
    <property type="entry name" value="FAM184A/B_N"/>
</dbReference>
<evidence type="ECO:0000313" key="6">
    <source>
        <dbReference type="EMBL" id="CAF1048355.1"/>
    </source>
</evidence>
<keyword evidence="1 2" id="KW-0175">Coiled coil</keyword>
<evidence type="ECO:0000313" key="5">
    <source>
        <dbReference type="EMBL" id="CAF0756551.1"/>
    </source>
</evidence>
<dbReference type="PANTHER" id="PTHR18870">
    <property type="entry name" value="PROTEIN TAG-278-RELATED"/>
    <property type="match status" value="1"/>
</dbReference>
<dbReference type="EMBL" id="CAJNOR010000972">
    <property type="protein sequence ID" value="CAF1048355.1"/>
    <property type="molecule type" value="Genomic_DNA"/>
</dbReference>
<gene>
    <name evidence="5" type="ORF">EDS130_LOCUS2579</name>
    <name evidence="6" type="ORF">XAT740_LOCUS15634</name>
</gene>
<feature type="region of interest" description="Disordered" evidence="3">
    <location>
        <begin position="991"/>
        <end position="1039"/>
    </location>
</feature>
<dbReference type="PANTHER" id="PTHR18870:SF9">
    <property type="entry name" value="PROTEIN TAG-278-RELATED"/>
    <property type="match status" value="1"/>
</dbReference>
<dbReference type="AlphaFoldDB" id="A0A814K956"/>
<organism evidence="6 7">
    <name type="scientific">Adineta ricciae</name>
    <name type="common">Rotifer</name>
    <dbReference type="NCBI Taxonomy" id="249248"/>
    <lineage>
        <taxon>Eukaryota</taxon>
        <taxon>Metazoa</taxon>
        <taxon>Spiralia</taxon>
        <taxon>Gnathifera</taxon>
        <taxon>Rotifera</taxon>
        <taxon>Eurotatoria</taxon>
        <taxon>Bdelloidea</taxon>
        <taxon>Adinetida</taxon>
        <taxon>Adinetidae</taxon>
        <taxon>Adineta</taxon>
    </lineage>
</organism>
<feature type="coiled-coil region" evidence="2">
    <location>
        <begin position="203"/>
        <end position="230"/>
    </location>
</feature>
<dbReference type="EMBL" id="CAJNOJ010000006">
    <property type="protein sequence ID" value="CAF0756551.1"/>
    <property type="molecule type" value="Genomic_DNA"/>
</dbReference>
<feature type="domain" description="Protein FAM184A/B N-terminal" evidence="4">
    <location>
        <begin position="14"/>
        <end position="168"/>
    </location>
</feature>
<feature type="coiled-coil region" evidence="2">
    <location>
        <begin position="812"/>
        <end position="956"/>
    </location>
</feature>
<comment type="caution">
    <text evidence="6">The sequence shown here is derived from an EMBL/GenBank/DDBJ whole genome shotgun (WGS) entry which is preliminary data.</text>
</comment>
<keyword evidence="7" id="KW-1185">Reference proteome</keyword>
<feature type="coiled-coil region" evidence="2">
    <location>
        <begin position="69"/>
        <end position="158"/>
    </location>
</feature>
<evidence type="ECO:0000259" key="4">
    <source>
        <dbReference type="Pfam" id="PF15665"/>
    </source>
</evidence>
<evidence type="ECO:0000256" key="3">
    <source>
        <dbReference type="SAM" id="MobiDB-lite"/>
    </source>
</evidence>
<accession>A0A814K956</accession>
<dbReference type="OrthoDB" id="75801at2759"/>
<evidence type="ECO:0000256" key="1">
    <source>
        <dbReference type="ARBA" id="ARBA00023054"/>
    </source>
</evidence>
<reference evidence="6" key="1">
    <citation type="submission" date="2021-02" db="EMBL/GenBank/DDBJ databases">
        <authorList>
            <person name="Nowell W R."/>
        </authorList>
    </citation>
    <scope>NUCLEOTIDE SEQUENCE</scope>
</reference>
<feature type="coiled-coil region" evidence="2">
    <location>
        <begin position="582"/>
        <end position="712"/>
    </location>
</feature>
<evidence type="ECO:0000256" key="2">
    <source>
        <dbReference type="SAM" id="Coils"/>
    </source>
</evidence>
<feature type="compositionally biased region" description="Polar residues" evidence="3">
    <location>
        <begin position="993"/>
        <end position="1007"/>
    </location>
</feature>
<feature type="coiled-coil region" evidence="2">
    <location>
        <begin position="401"/>
        <end position="547"/>
    </location>
</feature>